<sequence length="37" mass="3888">MDYVIFGIVFVIGCSIAWAVGVRQGAAYAARAIVEGI</sequence>
<organism evidence="1">
    <name type="scientific">uncultured Caudovirales phage</name>
    <dbReference type="NCBI Taxonomy" id="2100421"/>
    <lineage>
        <taxon>Viruses</taxon>
        <taxon>Duplodnaviria</taxon>
        <taxon>Heunggongvirae</taxon>
        <taxon>Uroviricota</taxon>
        <taxon>Caudoviricetes</taxon>
        <taxon>Peduoviridae</taxon>
        <taxon>Maltschvirus</taxon>
        <taxon>Maltschvirus maltsch</taxon>
    </lineage>
</organism>
<reference evidence="1" key="1">
    <citation type="submission" date="2020-04" db="EMBL/GenBank/DDBJ databases">
        <authorList>
            <person name="Chiriac C."/>
            <person name="Salcher M."/>
            <person name="Ghai R."/>
            <person name="Kavagutti S V."/>
        </authorList>
    </citation>
    <scope>NUCLEOTIDE SEQUENCE</scope>
</reference>
<gene>
    <name evidence="1" type="ORF">UFOVP132_23</name>
</gene>
<accession>A0A6J5L8P6</accession>
<protein>
    <submittedName>
        <fullName evidence="1">Uncharacterized protein</fullName>
    </submittedName>
</protein>
<dbReference type="EMBL" id="LR796247">
    <property type="protein sequence ID" value="CAB4130884.1"/>
    <property type="molecule type" value="Genomic_DNA"/>
</dbReference>
<proteinExistence type="predicted"/>
<evidence type="ECO:0000313" key="1">
    <source>
        <dbReference type="EMBL" id="CAB4130884.1"/>
    </source>
</evidence>
<name>A0A6J5L8P6_9CAUD</name>